<dbReference type="AlphaFoldDB" id="A0A2Y9C4Z2"/>
<dbReference type="EMBL" id="UETB01000004">
    <property type="protein sequence ID" value="SSA40433.1"/>
    <property type="molecule type" value="Genomic_DNA"/>
</dbReference>
<accession>A0A2Y9C4Z2</accession>
<evidence type="ECO:0000313" key="2">
    <source>
        <dbReference type="Proteomes" id="UP000250222"/>
    </source>
</evidence>
<keyword evidence="2" id="KW-1185">Reference proteome</keyword>
<dbReference type="RefSeq" id="WP_110852056.1">
    <property type="nucleotide sequence ID" value="NZ_QKLZ01000004.1"/>
</dbReference>
<evidence type="ECO:0000313" key="1">
    <source>
        <dbReference type="EMBL" id="SSA40433.1"/>
    </source>
</evidence>
<proteinExistence type="predicted"/>
<gene>
    <name evidence="1" type="ORF">SAMN05216184_104131</name>
</gene>
<name>A0A2Y9C4Z2_9MICO</name>
<protein>
    <submittedName>
        <fullName evidence="1">Uncharacterized protein</fullName>
    </submittedName>
</protein>
<reference evidence="1 2" key="1">
    <citation type="submission" date="2016-10" db="EMBL/GenBank/DDBJ databases">
        <authorList>
            <person name="Cai Z."/>
        </authorList>
    </citation>
    <scope>NUCLEOTIDE SEQUENCE [LARGE SCALE GENOMIC DNA]</scope>
    <source>
        <strain evidence="1 2">CGMCC 1.10826</strain>
    </source>
</reference>
<sequence length="116" mass="13165">MTATDPAVTAHHNNVAAFVSQLDRRPRTYVAPEPEDREIEPCYCDHPLDDHTGPDTECQHCDCAGFAEHTEVRLTLDTLDADDQLNEGRRRNNLPSAIRLARQRARTRGMFPRAVR</sequence>
<dbReference type="Proteomes" id="UP000250222">
    <property type="component" value="Unassembled WGS sequence"/>
</dbReference>
<organism evidence="1 2">
    <name type="scientific">Georgenia satyanarayanai</name>
    <dbReference type="NCBI Taxonomy" id="860221"/>
    <lineage>
        <taxon>Bacteria</taxon>
        <taxon>Bacillati</taxon>
        <taxon>Actinomycetota</taxon>
        <taxon>Actinomycetes</taxon>
        <taxon>Micrococcales</taxon>
        <taxon>Bogoriellaceae</taxon>
        <taxon>Georgenia</taxon>
    </lineage>
</organism>